<sequence length="245" mass="27833">MDWYSLLAFSCIITIIIPSEGKNLRCCDEEAWNVGNSQYSVNCDSAIAVLKATVQALSDKDDCNLPSYNTTNFVPSACGKIIQQSKFPSAVLDVVIRNFPVKNKTRPSYCEDILYPRILNTVSLDHVLNNKNSTNATVVVSLKLYLYYLQLLFSTTSKYVRKCRKIPEICEYNFINSILCQVNQVTEQIPTICFGEKANVNPIFLKQSTEDIAFVLLHAKSPQNCKPWDLDLALIYQLLEEFKFK</sequence>
<name>B3RVI0_TRIAD</name>
<dbReference type="InParanoid" id="B3RVI0"/>
<feature type="chain" id="PRO_5002798470" description="Saposin B-type domain-containing protein" evidence="1">
    <location>
        <begin position="22"/>
        <end position="245"/>
    </location>
</feature>
<evidence type="ECO:0000313" key="3">
    <source>
        <dbReference type="Proteomes" id="UP000009022"/>
    </source>
</evidence>
<dbReference type="KEGG" id="tad:TRIADDRAFT_55660"/>
<proteinExistence type="predicted"/>
<evidence type="ECO:0000313" key="2">
    <source>
        <dbReference type="EMBL" id="EDV25504.1"/>
    </source>
</evidence>
<protein>
    <recommendedName>
        <fullName evidence="4">Saposin B-type domain-containing protein</fullName>
    </recommendedName>
</protein>
<evidence type="ECO:0000256" key="1">
    <source>
        <dbReference type="SAM" id="SignalP"/>
    </source>
</evidence>
<organism evidence="2 3">
    <name type="scientific">Trichoplax adhaerens</name>
    <name type="common">Trichoplax reptans</name>
    <dbReference type="NCBI Taxonomy" id="10228"/>
    <lineage>
        <taxon>Eukaryota</taxon>
        <taxon>Metazoa</taxon>
        <taxon>Placozoa</taxon>
        <taxon>Uniplacotomia</taxon>
        <taxon>Trichoplacea</taxon>
        <taxon>Trichoplacidae</taxon>
        <taxon>Trichoplax</taxon>
    </lineage>
</organism>
<dbReference type="CTD" id="6752750"/>
<reference evidence="2 3" key="1">
    <citation type="journal article" date="2008" name="Nature">
        <title>The Trichoplax genome and the nature of placozoans.</title>
        <authorList>
            <person name="Srivastava M."/>
            <person name="Begovic E."/>
            <person name="Chapman J."/>
            <person name="Putnam N.H."/>
            <person name="Hellsten U."/>
            <person name="Kawashima T."/>
            <person name="Kuo A."/>
            <person name="Mitros T."/>
            <person name="Salamov A."/>
            <person name="Carpenter M.L."/>
            <person name="Signorovitch A.Y."/>
            <person name="Moreno M.A."/>
            <person name="Kamm K."/>
            <person name="Grimwood J."/>
            <person name="Schmutz J."/>
            <person name="Shapiro H."/>
            <person name="Grigoriev I.V."/>
            <person name="Buss L.W."/>
            <person name="Schierwater B."/>
            <person name="Dellaporta S.L."/>
            <person name="Rokhsar D.S."/>
        </authorList>
    </citation>
    <scope>NUCLEOTIDE SEQUENCE [LARGE SCALE GENOMIC DNA]</scope>
    <source>
        <strain evidence="2 3">Grell-BS-1999</strain>
    </source>
</reference>
<evidence type="ECO:0008006" key="4">
    <source>
        <dbReference type="Google" id="ProtNLM"/>
    </source>
</evidence>
<dbReference type="HOGENOM" id="CLU_1134810_0_0_1"/>
<gene>
    <name evidence="2" type="ORF">TRIADDRAFT_55660</name>
</gene>
<dbReference type="RefSeq" id="XP_002111537.1">
    <property type="nucleotide sequence ID" value="XM_002111501.1"/>
</dbReference>
<dbReference type="Proteomes" id="UP000009022">
    <property type="component" value="Unassembled WGS sequence"/>
</dbReference>
<keyword evidence="3" id="KW-1185">Reference proteome</keyword>
<dbReference type="GeneID" id="6752750"/>
<dbReference type="EMBL" id="DS985244">
    <property type="protein sequence ID" value="EDV25504.1"/>
    <property type="molecule type" value="Genomic_DNA"/>
</dbReference>
<accession>B3RVI0</accession>
<keyword evidence="1" id="KW-0732">Signal</keyword>
<dbReference type="AlphaFoldDB" id="B3RVI0"/>
<feature type="signal peptide" evidence="1">
    <location>
        <begin position="1"/>
        <end position="21"/>
    </location>
</feature>